<keyword evidence="3 10" id="KW-0812">Transmembrane</keyword>
<dbReference type="Gene3D" id="1.20.1250.20">
    <property type="entry name" value="MFS general substrate transporter like domains"/>
    <property type="match status" value="1"/>
</dbReference>
<dbReference type="Gene3D" id="3.40.640.10">
    <property type="entry name" value="Type I PLP-dependent aspartate aminotransferase-like (Major domain)"/>
    <property type="match status" value="1"/>
</dbReference>
<keyword evidence="8 10" id="KW-0472">Membrane</keyword>
<keyword evidence="5 10" id="KW-1133">Transmembrane helix</keyword>
<evidence type="ECO:0000256" key="8">
    <source>
        <dbReference type="ARBA" id="ARBA00023136"/>
    </source>
</evidence>
<gene>
    <name evidence="13" type="ORF">ACFQDL_10020</name>
</gene>
<evidence type="ECO:0000256" key="5">
    <source>
        <dbReference type="ARBA" id="ARBA00022989"/>
    </source>
</evidence>
<proteinExistence type="inferred from homology"/>
<dbReference type="InterPro" id="IPR036259">
    <property type="entry name" value="MFS_trans_sf"/>
</dbReference>
<dbReference type="Gene3D" id="1.10.10.10">
    <property type="entry name" value="Winged helix-like DNA-binding domain superfamily/Winged helix DNA-binding domain"/>
    <property type="match status" value="1"/>
</dbReference>
<feature type="transmembrane region" description="Helical" evidence="10">
    <location>
        <begin position="860"/>
        <end position="881"/>
    </location>
</feature>
<dbReference type="PANTHER" id="PTHR46577:SF1">
    <property type="entry name" value="HTH-TYPE TRANSCRIPTIONAL REGULATORY PROTEIN GABR"/>
    <property type="match status" value="1"/>
</dbReference>
<keyword evidence="6" id="KW-0805">Transcription regulation</keyword>
<feature type="transmembrane region" description="Helical" evidence="10">
    <location>
        <begin position="504"/>
        <end position="523"/>
    </location>
</feature>
<feature type="transmembrane region" description="Helical" evidence="10">
    <location>
        <begin position="979"/>
        <end position="999"/>
    </location>
</feature>
<comment type="subcellular location">
    <subcellularLocation>
        <location evidence="1">Membrane</location>
        <topology evidence="1">Multi-pass membrane protein</topology>
    </subcellularLocation>
</comment>
<keyword evidence="4" id="KW-0663">Pyridoxal phosphate</keyword>
<comment type="caution">
    <text evidence="13">The sequence shown here is derived from an EMBL/GenBank/DDBJ whole genome shotgun (WGS) entry which is preliminary data.</text>
</comment>
<evidence type="ECO:0000256" key="3">
    <source>
        <dbReference type="ARBA" id="ARBA00022692"/>
    </source>
</evidence>
<dbReference type="Proteomes" id="UP001596422">
    <property type="component" value="Unassembled WGS sequence"/>
</dbReference>
<dbReference type="InterPro" id="IPR015424">
    <property type="entry name" value="PyrdxlP-dep_Trfase"/>
</dbReference>
<dbReference type="EMBL" id="JBHSWE010000001">
    <property type="protein sequence ID" value="MFC6670384.1"/>
    <property type="molecule type" value="Genomic_DNA"/>
</dbReference>
<dbReference type="PROSITE" id="PS50850">
    <property type="entry name" value="MFS"/>
    <property type="match status" value="1"/>
</dbReference>
<evidence type="ECO:0000313" key="13">
    <source>
        <dbReference type="EMBL" id="MFC6670384.1"/>
    </source>
</evidence>
<feature type="transmembrane region" description="Helical" evidence="10">
    <location>
        <begin position="888"/>
        <end position="907"/>
    </location>
</feature>
<dbReference type="Pfam" id="PF00155">
    <property type="entry name" value="Aminotran_1_2"/>
    <property type="match status" value="1"/>
</dbReference>
<dbReference type="PROSITE" id="PS00217">
    <property type="entry name" value="SUGAR_TRANSPORT_2"/>
    <property type="match status" value="1"/>
</dbReference>
<dbReference type="InterPro" id="IPR000524">
    <property type="entry name" value="Tscrpt_reg_HTH_GntR"/>
</dbReference>
<feature type="domain" description="HTH gntR-type" evidence="12">
    <location>
        <begin position="24"/>
        <end position="92"/>
    </location>
</feature>
<feature type="transmembrane region" description="Helical" evidence="10">
    <location>
        <begin position="825"/>
        <end position="845"/>
    </location>
</feature>
<evidence type="ECO:0000256" key="4">
    <source>
        <dbReference type="ARBA" id="ARBA00022898"/>
    </source>
</evidence>
<dbReference type="Pfam" id="PF07690">
    <property type="entry name" value="MFS_1"/>
    <property type="match status" value="1"/>
</dbReference>
<dbReference type="InterPro" id="IPR015421">
    <property type="entry name" value="PyrdxlP-dep_Trfase_major"/>
</dbReference>
<dbReference type="InterPro" id="IPR051446">
    <property type="entry name" value="HTH_trans_reg/aminotransferase"/>
</dbReference>
<evidence type="ECO:0000256" key="7">
    <source>
        <dbReference type="ARBA" id="ARBA00023125"/>
    </source>
</evidence>
<dbReference type="PRINTS" id="PR00035">
    <property type="entry name" value="HTHGNTR"/>
</dbReference>
<dbReference type="InterPro" id="IPR036388">
    <property type="entry name" value="WH-like_DNA-bd_sf"/>
</dbReference>
<dbReference type="InterPro" id="IPR020846">
    <property type="entry name" value="MFS_dom"/>
</dbReference>
<evidence type="ECO:0000256" key="2">
    <source>
        <dbReference type="ARBA" id="ARBA00005384"/>
    </source>
</evidence>
<dbReference type="InterPro" id="IPR036390">
    <property type="entry name" value="WH_DNA-bd_sf"/>
</dbReference>
<dbReference type="SUPFAM" id="SSF53383">
    <property type="entry name" value="PLP-dependent transferases"/>
    <property type="match status" value="1"/>
</dbReference>
<evidence type="ECO:0000256" key="10">
    <source>
        <dbReference type="SAM" id="Phobius"/>
    </source>
</evidence>
<dbReference type="InterPro" id="IPR004839">
    <property type="entry name" value="Aminotransferase_I/II_large"/>
</dbReference>
<dbReference type="SUPFAM" id="SSF46785">
    <property type="entry name" value="Winged helix' DNA-binding domain"/>
    <property type="match status" value="1"/>
</dbReference>
<evidence type="ECO:0000259" key="12">
    <source>
        <dbReference type="PROSITE" id="PS50949"/>
    </source>
</evidence>
<dbReference type="InterPro" id="IPR005829">
    <property type="entry name" value="Sugar_transporter_CS"/>
</dbReference>
<dbReference type="SMART" id="SM00345">
    <property type="entry name" value="HTH_GNTR"/>
    <property type="match status" value="1"/>
</dbReference>
<dbReference type="Pfam" id="PF00392">
    <property type="entry name" value="GntR"/>
    <property type="match status" value="1"/>
</dbReference>
<keyword evidence="7" id="KW-0238">DNA-binding</keyword>
<organism evidence="13 14">
    <name type="scientific">Marinobacterium aestuariivivens</name>
    <dbReference type="NCBI Taxonomy" id="1698799"/>
    <lineage>
        <taxon>Bacteria</taxon>
        <taxon>Pseudomonadati</taxon>
        <taxon>Pseudomonadota</taxon>
        <taxon>Gammaproteobacteria</taxon>
        <taxon>Oceanospirillales</taxon>
        <taxon>Oceanospirillaceae</taxon>
        <taxon>Marinobacterium</taxon>
    </lineage>
</organism>
<dbReference type="CDD" id="cd17365">
    <property type="entry name" value="MFS_PcaK_like"/>
    <property type="match status" value="1"/>
</dbReference>
<feature type="transmembrane region" description="Helical" evidence="10">
    <location>
        <begin position="948"/>
        <end position="973"/>
    </location>
</feature>
<dbReference type="PANTHER" id="PTHR46577">
    <property type="entry name" value="HTH-TYPE TRANSCRIPTIONAL REGULATORY PROTEIN GABR"/>
    <property type="match status" value="1"/>
</dbReference>
<evidence type="ECO:0000313" key="14">
    <source>
        <dbReference type="Proteomes" id="UP001596422"/>
    </source>
</evidence>
<keyword evidence="9" id="KW-0804">Transcription</keyword>
<reference evidence="14" key="1">
    <citation type="journal article" date="2019" name="Int. J. Syst. Evol. Microbiol.">
        <title>The Global Catalogue of Microorganisms (GCM) 10K type strain sequencing project: providing services to taxonomists for standard genome sequencing and annotation.</title>
        <authorList>
            <consortium name="The Broad Institute Genomics Platform"/>
            <consortium name="The Broad Institute Genome Sequencing Center for Infectious Disease"/>
            <person name="Wu L."/>
            <person name="Ma J."/>
        </authorList>
    </citation>
    <scope>NUCLEOTIDE SEQUENCE [LARGE SCALE GENOMIC DNA]</scope>
    <source>
        <strain evidence="14">NBRC 111756</strain>
    </source>
</reference>
<dbReference type="CDD" id="cd00609">
    <property type="entry name" value="AAT_like"/>
    <property type="match status" value="1"/>
</dbReference>
<dbReference type="SUPFAM" id="SSF103473">
    <property type="entry name" value="MFS general substrate transporter"/>
    <property type="match status" value="1"/>
</dbReference>
<accession>A0ABW1ZZ10</accession>
<sequence>MGPLSMAEFPSELFLPFLKTDNGTPRYRSLFRAFQQAILRGDLAAGARLPASRALCSALGVSRNTVKTAYEMLQAEGYIETRHGAGSFVSGQLPDVELRSGQADRLRGGREGPVRMSAMAARLPPPERLYERSESELLAPARPCLESFPWAQWQRAVSRAARRMRHEADARTMGCEALRGEIARYLQVVRGVRCEPRQLMICAGSQQALVLALQLLLDPGDPVLVEEPGYAGIDGAIAAIGAQRVAVAADEEGFRLQDALAKAPGARLALLTPSRNYPMGYTLSLQRRLELLSWATETGSWLIEDDYDSEFRYDGPPLTSLQGLGGEERVLYAGTFSRILHPSIRLGYLVRRRRWSSLSTTPGATSTAACRCCRNWRWPSSWPPVISPVMCGACANSTGSAATFSTPGSRRCLATAWKLCRPTAACIRYSCCGKPFPTSSCAGRCGPGGWEYGRSRAITGIRRGCRASSSALPATGRRRSSADSGSCTGRCGAAVPRFDGSGAAAGRCSHWIVFALGVILFFAKPRILRDKAPAVQRLTRQGTARSRTRAPSVRWAGRNNNKVYWRENAVKTVDVHKIIDEARFNQFHWLVLFWTGLIIIFDGYDLIIYGVVLPKLMAEWKLSPVDAGTLGSTALFGMMFGALLFGQLSDRIGRKKTIMICVALFSGVTFLNGFARDPMEFGLCRFVAGLGIGGVMPNTVALMTEYAPKKLRSTLVAIMFSGYSIGGMASAFVGMHLIPAHGWPSVFFIAGIPVLLLPLIWLLLPESIGYLVQSGRTDEAARLLNRVDPRCRAMPDDRLLLPETGEARGGSLLTLFSSGRLLSTLMFWLSFFCCLMMVYALASWLPKIMEAAGYEVKKGLLFLLVLNLGAMFGAIGGGWMADRFHLRRVITIMFVAAALSIGLLGLLRGSMTVQYLLIAIAGACTIGTQILLYAYVAQYYPQSSRSTGIGWASGVGRLGAILGPILGGVLMAAQLDVEMNFIAVGVPAIIAALAISMVGRRARPAVDGRLVADGAAS</sequence>
<dbReference type="InterPro" id="IPR011701">
    <property type="entry name" value="MFS"/>
</dbReference>
<dbReference type="CDD" id="cd07377">
    <property type="entry name" value="WHTH_GntR"/>
    <property type="match status" value="1"/>
</dbReference>
<feature type="transmembrane region" description="Helical" evidence="10">
    <location>
        <begin position="744"/>
        <end position="764"/>
    </location>
</feature>
<dbReference type="PROSITE" id="PS50949">
    <property type="entry name" value="HTH_GNTR"/>
    <property type="match status" value="1"/>
</dbReference>
<feature type="transmembrane region" description="Helical" evidence="10">
    <location>
        <begin position="587"/>
        <end position="607"/>
    </location>
</feature>
<keyword evidence="14" id="KW-1185">Reference proteome</keyword>
<evidence type="ECO:0000259" key="11">
    <source>
        <dbReference type="PROSITE" id="PS50850"/>
    </source>
</evidence>
<name>A0ABW1ZZ10_9GAMM</name>
<evidence type="ECO:0000256" key="1">
    <source>
        <dbReference type="ARBA" id="ARBA00004141"/>
    </source>
</evidence>
<evidence type="ECO:0000256" key="9">
    <source>
        <dbReference type="ARBA" id="ARBA00023163"/>
    </source>
</evidence>
<feature type="domain" description="Major facilitator superfamily (MFS) profile" evidence="11">
    <location>
        <begin position="591"/>
        <end position="1003"/>
    </location>
</feature>
<comment type="similarity">
    <text evidence="2">In the C-terminal section; belongs to the class-I pyridoxal-phosphate-dependent aminotransferase family.</text>
</comment>
<feature type="transmembrane region" description="Helical" evidence="10">
    <location>
        <begin position="686"/>
        <end position="703"/>
    </location>
</feature>
<evidence type="ECO:0000256" key="6">
    <source>
        <dbReference type="ARBA" id="ARBA00023015"/>
    </source>
</evidence>
<feature type="transmembrane region" description="Helical" evidence="10">
    <location>
        <begin position="627"/>
        <end position="645"/>
    </location>
</feature>
<protein>
    <submittedName>
        <fullName evidence="13">MFS transporter</fullName>
    </submittedName>
</protein>
<feature type="transmembrane region" description="Helical" evidence="10">
    <location>
        <begin position="913"/>
        <end position="936"/>
    </location>
</feature>
<feature type="transmembrane region" description="Helical" evidence="10">
    <location>
        <begin position="715"/>
        <end position="738"/>
    </location>
</feature>